<dbReference type="RefSeq" id="WP_309561357.1">
    <property type="nucleotide sequence ID" value="NZ_JAVJIU010000003.1"/>
</dbReference>
<gene>
    <name evidence="1" type="primary">mobC</name>
    <name evidence="1" type="ORF">RE431_07515</name>
</gene>
<protein>
    <submittedName>
        <fullName evidence="1">Plasmid mobilization relaxosome protein MobC</fullName>
    </submittedName>
</protein>
<evidence type="ECO:0000313" key="1">
    <source>
        <dbReference type="EMBL" id="MDR5590481.1"/>
    </source>
</evidence>
<keyword evidence="2" id="KW-1185">Reference proteome</keyword>
<dbReference type="Pfam" id="PF21983">
    <property type="entry name" value="NikA-like"/>
    <property type="match status" value="1"/>
</dbReference>
<evidence type="ECO:0000313" key="2">
    <source>
        <dbReference type="Proteomes" id="UP001257234"/>
    </source>
</evidence>
<reference evidence="2" key="1">
    <citation type="submission" date="2023-07" db="EMBL/GenBank/DDBJ databases">
        <title>Christiangramia sp. SM2212., a novel bacterium of the family Flavobacteriaceae isolated from the sea sediment.</title>
        <authorList>
            <person name="Wang J."/>
            <person name="Zhang X."/>
        </authorList>
    </citation>
    <scope>NUCLEOTIDE SEQUENCE [LARGE SCALE GENOMIC DNA]</scope>
    <source>
        <strain evidence="2">SM2212</strain>
    </source>
</reference>
<proteinExistence type="predicted"/>
<name>A0ABU1EQ41_9FLAO</name>
<comment type="caution">
    <text evidence="1">The sequence shown here is derived from an EMBL/GenBank/DDBJ whole genome shotgun (WGS) entry which is preliminary data.</text>
</comment>
<accession>A0ABU1EQ41</accession>
<dbReference type="Proteomes" id="UP001257234">
    <property type="component" value="Unassembled WGS sequence"/>
</dbReference>
<sequence>MKSETNKRVVFNLNLKDRELLKNQCQFLQVSVAFYVRNCVLEKLGKPIIEVKRKDIDVKNYTTQLLKIGNNLNQVAHNLNSDSKFLIADQKSVLKDIDDLKKHILEINSKL</sequence>
<dbReference type="EMBL" id="JAVJIU010000003">
    <property type="protein sequence ID" value="MDR5590481.1"/>
    <property type="molecule type" value="Genomic_DNA"/>
</dbReference>
<organism evidence="1 2">
    <name type="scientific">Christiangramia sediminicola</name>
    <dbReference type="NCBI Taxonomy" id="3073267"/>
    <lineage>
        <taxon>Bacteria</taxon>
        <taxon>Pseudomonadati</taxon>
        <taxon>Bacteroidota</taxon>
        <taxon>Flavobacteriia</taxon>
        <taxon>Flavobacteriales</taxon>
        <taxon>Flavobacteriaceae</taxon>
        <taxon>Christiangramia</taxon>
    </lineage>
</organism>
<dbReference type="InterPro" id="IPR053842">
    <property type="entry name" value="NikA-like"/>
</dbReference>